<evidence type="ECO:0000256" key="1">
    <source>
        <dbReference type="SAM" id="Phobius"/>
    </source>
</evidence>
<keyword evidence="1" id="KW-0812">Transmembrane</keyword>
<name>A0ABZ0WSM9_9BURK</name>
<keyword evidence="1" id="KW-0472">Membrane</keyword>
<keyword evidence="1" id="KW-1133">Transmembrane helix</keyword>
<dbReference type="RefSeq" id="WP_114811012.1">
    <property type="nucleotide sequence ID" value="NZ_CP139965.1"/>
</dbReference>
<evidence type="ECO:0000313" key="3">
    <source>
        <dbReference type="Proteomes" id="UP001325479"/>
    </source>
</evidence>
<dbReference type="Proteomes" id="UP001325479">
    <property type="component" value="Chromosome"/>
</dbReference>
<proteinExistence type="predicted"/>
<sequence length="76" mass="7538">MNDPRKKNPTLGVAIFIVVAVLLVIGTLLFNAIRGKREYDETNEAPSTAAASAASAATALAAPASAPAAAASAASQ</sequence>
<accession>A0ABZ0WSM9</accession>
<evidence type="ECO:0000313" key="2">
    <source>
        <dbReference type="EMBL" id="WQD80397.1"/>
    </source>
</evidence>
<keyword evidence="3" id="KW-1185">Reference proteome</keyword>
<organism evidence="2 3">
    <name type="scientific">Paraburkholderia kururiensis</name>
    <dbReference type="NCBI Taxonomy" id="984307"/>
    <lineage>
        <taxon>Bacteria</taxon>
        <taxon>Pseudomonadati</taxon>
        <taxon>Pseudomonadota</taxon>
        <taxon>Betaproteobacteria</taxon>
        <taxon>Burkholderiales</taxon>
        <taxon>Burkholderiaceae</taxon>
        <taxon>Paraburkholderia</taxon>
    </lineage>
</organism>
<evidence type="ECO:0008006" key="4">
    <source>
        <dbReference type="Google" id="ProtNLM"/>
    </source>
</evidence>
<feature type="transmembrane region" description="Helical" evidence="1">
    <location>
        <begin position="12"/>
        <end position="33"/>
    </location>
</feature>
<protein>
    <recommendedName>
        <fullName evidence="4">Signal peptide transmembrane protein</fullName>
    </recommendedName>
</protein>
<reference evidence="2 3" key="1">
    <citation type="submission" date="2023-12" db="EMBL/GenBank/DDBJ databases">
        <title>Genome sequencing and assembly of bacterial species from a model synthetic community.</title>
        <authorList>
            <person name="Hogle S.L."/>
        </authorList>
    </citation>
    <scope>NUCLEOTIDE SEQUENCE [LARGE SCALE GENOMIC DNA]</scope>
    <source>
        <strain evidence="2 3">HAMBI 2494</strain>
    </source>
</reference>
<gene>
    <name evidence="2" type="ORF">U0042_12325</name>
</gene>
<dbReference type="EMBL" id="CP139965">
    <property type="protein sequence ID" value="WQD80397.1"/>
    <property type="molecule type" value="Genomic_DNA"/>
</dbReference>